<evidence type="ECO:0000313" key="1">
    <source>
        <dbReference type="EMBL" id="JAR94450.1"/>
    </source>
</evidence>
<dbReference type="AlphaFoldDB" id="A0A147BUP7"/>
<organism evidence="1">
    <name type="scientific">Ixodes ricinus</name>
    <name type="common">Common tick</name>
    <name type="synonym">Acarus ricinus</name>
    <dbReference type="NCBI Taxonomy" id="34613"/>
    <lineage>
        <taxon>Eukaryota</taxon>
        <taxon>Metazoa</taxon>
        <taxon>Ecdysozoa</taxon>
        <taxon>Arthropoda</taxon>
        <taxon>Chelicerata</taxon>
        <taxon>Arachnida</taxon>
        <taxon>Acari</taxon>
        <taxon>Parasitiformes</taxon>
        <taxon>Ixodida</taxon>
        <taxon>Ixodoidea</taxon>
        <taxon>Ixodidae</taxon>
        <taxon>Ixodinae</taxon>
        <taxon>Ixodes</taxon>
    </lineage>
</organism>
<reference evidence="1" key="1">
    <citation type="journal article" date="2018" name="PLoS Negl. Trop. Dis.">
        <title>Sialome diversity of ticks revealed by RNAseq of single tick salivary glands.</title>
        <authorList>
            <person name="Perner J."/>
            <person name="Kropackova S."/>
            <person name="Kopacek P."/>
            <person name="Ribeiro J.M."/>
        </authorList>
    </citation>
    <scope>NUCLEOTIDE SEQUENCE</scope>
    <source>
        <strain evidence="1">Siblings of single egg batch collected in Ceske Budejovice</strain>
        <tissue evidence="1">Salivary glands</tissue>
    </source>
</reference>
<dbReference type="EMBL" id="GEGO01000954">
    <property type="protein sequence ID" value="JAR94450.1"/>
    <property type="molecule type" value="Transcribed_RNA"/>
</dbReference>
<feature type="non-terminal residue" evidence="1">
    <location>
        <position position="1"/>
    </location>
</feature>
<sequence length="88" mass="9574">FNVHQAVVIHGCTPVQYSSRSKLAGVGIDPRIPGFCSASFRCTCSKLVCASPLGHPSSSQCIGMARRKHKNNHKKQCLFLCCLREPSS</sequence>
<protein>
    <submittedName>
        <fullName evidence="1">Uncharacterized protein</fullName>
    </submittedName>
</protein>
<accession>A0A147BUP7</accession>
<feature type="non-terminal residue" evidence="1">
    <location>
        <position position="88"/>
    </location>
</feature>
<name>A0A147BUP7_IXORI</name>
<proteinExistence type="predicted"/>